<dbReference type="RefSeq" id="WP_303734239.1">
    <property type="nucleotide sequence ID" value="NZ_CAKZHK010000007.1"/>
</dbReference>
<evidence type="ECO:0000256" key="1">
    <source>
        <dbReference type="SAM" id="SignalP"/>
    </source>
</evidence>
<reference evidence="2 3" key="1">
    <citation type="submission" date="2017-08" db="EMBL/GenBank/DDBJ databases">
        <title>Infants hospitalized years apart are colonized by the same room-sourced microbial strains.</title>
        <authorList>
            <person name="Brooks B."/>
            <person name="Olm M.R."/>
            <person name="Firek B.A."/>
            <person name="Baker R."/>
            <person name="Thomas B.C."/>
            <person name="Morowitz M.J."/>
            <person name="Banfield J.F."/>
        </authorList>
    </citation>
    <scope>NUCLEOTIDE SEQUENCE [LARGE SCALE GENOMIC DNA]</scope>
    <source>
        <strain evidence="2">S2_003_000_R1_3</strain>
    </source>
</reference>
<keyword evidence="1" id="KW-0732">Signal</keyword>
<feature type="chain" id="PRO_5016109167" description="Secreted protein" evidence="1">
    <location>
        <begin position="42"/>
        <end position="277"/>
    </location>
</feature>
<name>A0A2W5T2K0_9CORY</name>
<gene>
    <name evidence="2" type="ORF">DI525_02585</name>
</gene>
<comment type="caution">
    <text evidence="2">The sequence shown here is derived from an EMBL/GenBank/DDBJ whole genome shotgun (WGS) entry which is preliminary data.</text>
</comment>
<organism evidence="2 3">
    <name type="scientific">Corynebacterium kroppenstedtii</name>
    <dbReference type="NCBI Taxonomy" id="161879"/>
    <lineage>
        <taxon>Bacteria</taxon>
        <taxon>Bacillati</taxon>
        <taxon>Actinomycetota</taxon>
        <taxon>Actinomycetes</taxon>
        <taxon>Mycobacteriales</taxon>
        <taxon>Corynebacteriaceae</taxon>
        <taxon>Corynebacterium</taxon>
    </lineage>
</organism>
<proteinExistence type="predicted"/>
<evidence type="ECO:0000313" key="2">
    <source>
        <dbReference type="EMBL" id="PZR06196.1"/>
    </source>
</evidence>
<dbReference type="Gene3D" id="3.40.630.40">
    <property type="entry name" value="Zn-dependent exopeptidases"/>
    <property type="match status" value="1"/>
</dbReference>
<dbReference type="SUPFAM" id="SSF53187">
    <property type="entry name" value="Zn-dependent exopeptidases"/>
    <property type="match status" value="1"/>
</dbReference>
<feature type="signal peptide" evidence="1">
    <location>
        <begin position="1"/>
        <end position="41"/>
    </location>
</feature>
<dbReference type="AlphaFoldDB" id="A0A2W5T2K0"/>
<protein>
    <recommendedName>
        <fullName evidence="4">Secreted protein</fullName>
    </recommendedName>
</protein>
<dbReference type="Proteomes" id="UP000249432">
    <property type="component" value="Unassembled WGS sequence"/>
</dbReference>
<sequence>MNYTRRVIGAARGSRATRRRILTVGIAALVAAGIGAPAAQAQSSAESSSIGSDFSESFVDVGQLATAAEVATRNLGYSANDDRGIGAKDSVRWIDRTATSSIVVVAPHAVKHHRDGHLKAADTFTGGIAETVADRIGASVLTTTGEVSDWGEDWSTRNDEFTRILHSLPERAVIVDLHGMDDGSSSADISIGKSIKDSDATRALAKRVRKAFDGDTVIDGKFDASSHYTVTRHMQERGHDGVQIEISKTFRDPAQLRVGHTVDALARALTETDDKDR</sequence>
<dbReference type="EMBL" id="QFRA01000003">
    <property type="protein sequence ID" value="PZR06196.1"/>
    <property type="molecule type" value="Genomic_DNA"/>
</dbReference>
<evidence type="ECO:0000313" key="3">
    <source>
        <dbReference type="Proteomes" id="UP000249432"/>
    </source>
</evidence>
<accession>A0A2W5T2K0</accession>
<dbReference type="InterPro" id="IPR006311">
    <property type="entry name" value="TAT_signal"/>
</dbReference>
<evidence type="ECO:0008006" key="4">
    <source>
        <dbReference type="Google" id="ProtNLM"/>
    </source>
</evidence>
<dbReference type="PROSITE" id="PS51318">
    <property type="entry name" value="TAT"/>
    <property type="match status" value="1"/>
</dbReference>